<evidence type="ECO:0000256" key="4">
    <source>
        <dbReference type="ARBA" id="ARBA00023118"/>
    </source>
</evidence>
<reference evidence="6 7" key="1">
    <citation type="journal article" date="2018" name="Nat. Biotechnol.">
        <title>A standardized bacterial taxonomy based on genome phylogeny substantially revises the tree of life.</title>
        <authorList>
            <person name="Parks D.H."/>
            <person name="Chuvochina M."/>
            <person name="Waite D.W."/>
            <person name="Rinke C."/>
            <person name="Skarshewski A."/>
            <person name="Chaumeil P.A."/>
            <person name="Hugenholtz P."/>
        </authorList>
    </citation>
    <scope>NUCLEOTIDE SEQUENCE [LARGE SCALE GENOMIC DNA]</scope>
    <source>
        <strain evidence="6">UBA8781</strain>
    </source>
</reference>
<dbReference type="GO" id="GO:0003723">
    <property type="term" value="F:RNA binding"/>
    <property type="evidence" value="ECO:0007669"/>
    <property type="project" value="UniProtKB-KW"/>
</dbReference>
<evidence type="ECO:0000313" key="6">
    <source>
        <dbReference type="EMBL" id="HCE18265.1"/>
    </source>
</evidence>
<dbReference type="NCBIfam" id="TIGR01903">
    <property type="entry name" value="cas5_csm4"/>
    <property type="match status" value="1"/>
</dbReference>
<dbReference type="RefSeq" id="WP_062188865.1">
    <property type="nucleotide sequence ID" value="NZ_DF967965.1"/>
</dbReference>
<feature type="domain" description="Csm4 C-terminal" evidence="5">
    <location>
        <begin position="251"/>
        <end position="343"/>
    </location>
</feature>
<evidence type="ECO:0000256" key="2">
    <source>
        <dbReference type="ARBA" id="ARBA00016109"/>
    </source>
</evidence>
<organism evidence="6 7">
    <name type="scientific">Anaerolinea thermolimosa</name>
    <dbReference type="NCBI Taxonomy" id="229919"/>
    <lineage>
        <taxon>Bacteria</taxon>
        <taxon>Bacillati</taxon>
        <taxon>Chloroflexota</taxon>
        <taxon>Anaerolineae</taxon>
        <taxon>Anaerolineales</taxon>
        <taxon>Anaerolineaceae</taxon>
        <taxon>Anaerolinea</taxon>
    </lineage>
</organism>
<evidence type="ECO:0000313" key="7">
    <source>
        <dbReference type="Proteomes" id="UP000264141"/>
    </source>
</evidence>
<protein>
    <recommendedName>
        <fullName evidence="2">CRISPR system Cms protein Csm4</fullName>
    </recommendedName>
</protein>
<dbReference type="AlphaFoldDB" id="A0A3D1JJ61"/>
<sequence length="352" mass="38699">MRLEIWSIHGSGFHFGRHGLGQEETDIRLPSDSLFAALTSCMVRLEGPTAVSRWGEAFLQDPPVAVFSSAFPRAGGVLLFPTPLRIPATRQKDEVIPLKTLKRVRFVSPGLFRRLLGGESLADLYPSALALQDGQVLLSAEERGQLPEAVLKDDRGRLWSVEQRPRVTVGREWHNSNLFFTGRCVFMPECGLWFGVRWLREDPSMRALLPRLMQELGDSGLGGDRTSGMGRARMEAMGTCDLPDPVPGAPWMTLSRYLPAEGEMTALRDERAAYSIESVGGWAESPGKKAERRRTVRMLSEGSVLGPLEAPAPGVVADVQPDYNGTRPLGHAVWRWGRALAVGFTAGVLDGR</sequence>
<dbReference type="Proteomes" id="UP000264141">
    <property type="component" value="Unassembled WGS sequence"/>
</dbReference>
<dbReference type="Pfam" id="PF17953">
    <property type="entry name" value="Csm4_C"/>
    <property type="match status" value="1"/>
</dbReference>
<evidence type="ECO:0000259" key="5">
    <source>
        <dbReference type="Pfam" id="PF17953"/>
    </source>
</evidence>
<evidence type="ECO:0000256" key="1">
    <source>
        <dbReference type="ARBA" id="ARBA00005772"/>
    </source>
</evidence>
<dbReference type="EMBL" id="DPBP01000041">
    <property type="protein sequence ID" value="HCE18265.1"/>
    <property type="molecule type" value="Genomic_DNA"/>
</dbReference>
<comment type="similarity">
    <text evidence="1">Belongs to the CRISPR-associated Csm4 family.</text>
</comment>
<name>A0A3D1JJ61_9CHLR</name>
<dbReference type="GO" id="GO:0051607">
    <property type="term" value="P:defense response to virus"/>
    <property type="evidence" value="ECO:0007669"/>
    <property type="project" value="UniProtKB-KW"/>
</dbReference>
<dbReference type="InterPro" id="IPR040932">
    <property type="entry name" value="Csm4_C"/>
</dbReference>
<keyword evidence="4" id="KW-0051">Antiviral defense</keyword>
<dbReference type="STRING" id="229919.GCA_001050195_00203"/>
<comment type="caution">
    <text evidence="6">The sequence shown here is derived from an EMBL/GenBank/DDBJ whole genome shotgun (WGS) entry which is preliminary data.</text>
</comment>
<keyword evidence="3" id="KW-0694">RNA-binding</keyword>
<dbReference type="InterPro" id="IPR005510">
    <property type="entry name" value="Csm4"/>
</dbReference>
<accession>A0A3D1JJ61</accession>
<dbReference type="OrthoDB" id="9812560at2"/>
<proteinExistence type="inferred from homology"/>
<gene>
    <name evidence="6" type="primary">csm4</name>
    <name evidence="6" type="ORF">DEQ80_10435</name>
</gene>
<evidence type="ECO:0000256" key="3">
    <source>
        <dbReference type="ARBA" id="ARBA00022884"/>
    </source>
</evidence>